<dbReference type="PANTHER" id="PTHR43818">
    <property type="entry name" value="BCDNA.GH03377"/>
    <property type="match status" value="1"/>
</dbReference>
<dbReference type="RefSeq" id="WP_163819649.1">
    <property type="nucleotide sequence ID" value="NZ_JAAGOB010000008.1"/>
</dbReference>
<proteinExistence type="predicted"/>
<evidence type="ECO:0000313" key="5">
    <source>
        <dbReference type="Proteomes" id="UP000469185"/>
    </source>
</evidence>
<dbReference type="SUPFAM" id="SSF51735">
    <property type="entry name" value="NAD(P)-binding Rossmann-fold domains"/>
    <property type="match status" value="1"/>
</dbReference>
<dbReference type="InterPro" id="IPR055170">
    <property type="entry name" value="GFO_IDH_MocA-like_dom"/>
</dbReference>
<dbReference type="GO" id="GO:0016491">
    <property type="term" value="F:oxidoreductase activity"/>
    <property type="evidence" value="ECO:0007669"/>
    <property type="project" value="UniProtKB-KW"/>
</dbReference>
<reference evidence="4 5" key="1">
    <citation type="submission" date="2020-02" db="EMBL/GenBank/DDBJ databases">
        <authorList>
            <person name="Li X.-J."/>
            <person name="Feng X.-M."/>
        </authorList>
    </citation>
    <scope>NUCLEOTIDE SEQUENCE [LARGE SCALE GENOMIC DNA]</scope>
    <source>
        <strain evidence="4 5">CGMCC 4.7225</strain>
    </source>
</reference>
<dbReference type="InterPro" id="IPR050463">
    <property type="entry name" value="Gfo/Idh/MocA_oxidrdct_glycsds"/>
</dbReference>
<dbReference type="EMBL" id="JAAGOB010000008">
    <property type="protein sequence ID" value="NED96873.1"/>
    <property type="molecule type" value="Genomic_DNA"/>
</dbReference>
<evidence type="ECO:0000259" key="3">
    <source>
        <dbReference type="Pfam" id="PF22725"/>
    </source>
</evidence>
<evidence type="ECO:0000313" key="4">
    <source>
        <dbReference type="EMBL" id="NED96873.1"/>
    </source>
</evidence>
<evidence type="ECO:0000259" key="2">
    <source>
        <dbReference type="Pfam" id="PF01408"/>
    </source>
</evidence>
<dbReference type="Proteomes" id="UP000469185">
    <property type="component" value="Unassembled WGS sequence"/>
</dbReference>
<name>A0A6N9YPE7_9ACTN</name>
<dbReference type="AlphaFoldDB" id="A0A6N9YPE7"/>
<keyword evidence="1" id="KW-0560">Oxidoreductase</keyword>
<comment type="caution">
    <text evidence="4">The sequence shown here is derived from an EMBL/GenBank/DDBJ whole genome shotgun (WGS) entry which is preliminary data.</text>
</comment>
<dbReference type="PANTHER" id="PTHR43818:SF11">
    <property type="entry name" value="BCDNA.GH03377"/>
    <property type="match status" value="1"/>
</dbReference>
<feature type="domain" description="GFO/IDH/MocA-like oxidoreductase" evidence="3">
    <location>
        <begin position="134"/>
        <end position="256"/>
    </location>
</feature>
<dbReference type="Gene3D" id="3.40.50.720">
    <property type="entry name" value="NAD(P)-binding Rossmann-like Domain"/>
    <property type="match status" value="1"/>
</dbReference>
<evidence type="ECO:0000256" key="1">
    <source>
        <dbReference type="ARBA" id="ARBA00023002"/>
    </source>
</evidence>
<dbReference type="SUPFAM" id="SSF55347">
    <property type="entry name" value="Glyceraldehyde-3-phosphate dehydrogenase-like, C-terminal domain"/>
    <property type="match status" value="1"/>
</dbReference>
<dbReference type="InterPro" id="IPR036291">
    <property type="entry name" value="NAD(P)-bd_dom_sf"/>
</dbReference>
<dbReference type="GO" id="GO:0000166">
    <property type="term" value="F:nucleotide binding"/>
    <property type="evidence" value="ECO:0007669"/>
    <property type="project" value="InterPro"/>
</dbReference>
<gene>
    <name evidence="4" type="ORF">G1H11_16325</name>
</gene>
<keyword evidence="5" id="KW-1185">Reference proteome</keyword>
<sequence length="355" mass="37758">MIRVGVVGGSGVGAAHVAALRMVDGVRVEAVTGSTQQSAERAARSLDVPASFVDARHMIESGLVDAVHICTPNHLHGEAVRGALSNSLHVVCEKPLTSAAAQAVELEAVAKVSTASSTVCYQYRYSPLIAEFTDFVATGKLGSVHSIRAAYLQNWQLGGAASWRDDAARAGASRVLADIGTHLMDLVETVSGEPMASLNADFLTDRDGRPRGRDDAAVAMARLDSGALVAITASQVSPGHMNTIIIEVDGDDGTIRWELSDRETLELVHAADARPLRLNRHANPHVVSRVWRARLDPDERLGALFRAFYEPLLGRAEHRSVPLPGFHEAARHVRLIESAAAGLTSLSTPEELAAG</sequence>
<dbReference type="Pfam" id="PF01408">
    <property type="entry name" value="GFO_IDH_MocA"/>
    <property type="match status" value="1"/>
</dbReference>
<accession>A0A6N9YPE7</accession>
<dbReference type="Gene3D" id="3.30.360.10">
    <property type="entry name" value="Dihydrodipicolinate Reductase, domain 2"/>
    <property type="match status" value="1"/>
</dbReference>
<protein>
    <submittedName>
        <fullName evidence="4">Gfo/Idh/MocA family oxidoreductase</fullName>
    </submittedName>
</protein>
<feature type="domain" description="Gfo/Idh/MocA-like oxidoreductase N-terminal" evidence="2">
    <location>
        <begin position="2"/>
        <end position="111"/>
    </location>
</feature>
<organism evidence="4 5">
    <name type="scientific">Phytoactinopolyspora alkaliphila</name>
    <dbReference type="NCBI Taxonomy" id="1783498"/>
    <lineage>
        <taxon>Bacteria</taxon>
        <taxon>Bacillati</taxon>
        <taxon>Actinomycetota</taxon>
        <taxon>Actinomycetes</taxon>
        <taxon>Jiangellales</taxon>
        <taxon>Jiangellaceae</taxon>
        <taxon>Phytoactinopolyspora</taxon>
    </lineage>
</organism>
<dbReference type="InterPro" id="IPR000683">
    <property type="entry name" value="Gfo/Idh/MocA-like_OxRdtase_N"/>
</dbReference>
<dbReference type="Pfam" id="PF22725">
    <property type="entry name" value="GFO_IDH_MocA_C3"/>
    <property type="match status" value="1"/>
</dbReference>